<dbReference type="AlphaFoldDB" id="A0A2A2K9R3"/>
<name>A0A2A2K9R3_9BILA</name>
<accession>A0A2A2K9R3</accession>
<feature type="region of interest" description="Disordered" evidence="1">
    <location>
        <begin position="40"/>
        <end position="60"/>
    </location>
</feature>
<sequence>MAESSGGNWYKSRFAYRSVAFRTWDVGGVARLRAAKKELGSNKQKIENERETGTNQRKEGSRLVTRFTAYFHFKIRQIRIYVNHTKSKTGEICDIDKCFS</sequence>
<reference evidence="2 3" key="1">
    <citation type="journal article" date="2017" name="Curr. Biol.">
        <title>Genome architecture and evolution of a unichromosomal asexual nematode.</title>
        <authorList>
            <person name="Fradin H."/>
            <person name="Zegar C."/>
            <person name="Gutwein M."/>
            <person name="Lucas J."/>
            <person name="Kovtun M."/>
            <person name="Corcoran D."/>
            <person name="Baugh L.R."/>
            <person name="Kiontke K."/>
            <person name="Gunsalus K."/>
            <person name="Fitch D.H."/>
            <person name="Piano F."/>
        </authorList>
    </citation>
    <scope>NUCLEOTIDE SEQUENCE [LARGE SCALE GENOMIC DNA]</scope>
    <source>
        <strain evidence="2">PF1309</strain>
    </source>
</reference>
<dbReference type="EMBL" id="LIAE01009236">
    <property type="protein sequence ID" value="PAV70650.1"/>
    <property type="molecule type" value="Genomic_DNA"/>
</dbReference>
<gene>
    <name evidence="2" type="ORF">WR25_02051</name>
</gene>
<keyword evidence="3" id="KW-1185">Reference proteome</keyword>
<organism evidence="2 3">
    <name type="scientific">Diploscapter pachys</name>
    <dbReference type="NCBI Taxonomy" id="2018661"/>
    <lineage>
        <taxon>Eukaryota</taxon>
        <taxon>Metazoa</taxon>
        <taxon>Ecdysozoa</taxon>
        <taxon>Nematoda</taxon>
        <taxon>Chromadorea</taxon>
        <taxon>Rhabditida</taxon>
        <taxon>Rhabditina</taxon>
        <taxon>Rhabditomorpha</taxon>
        <taxon>Rhabditoidea</taxon>
        <taxon>Rhabditidae</taxon>
        <taxon>Diploscapter</taxon>
    </lineage>
</organism>
<comment type="caution">
    <text evidence="2">The sequence shown here is derived from an EMBL/GenBank/DDBJ whole genome shotgun (WGS) entry which is preliminary data.</text>
</comment>
<protein>
    <submittedName>
        <fullName evidence="2">Uncharacterized protein</fullName>
    </submittedName>
</protein>
<proteinExistence type="predicted"/>
<evidence type="ECO:0000313" key="3">
    <source>
        <dbReference type="Proteomes" id="UP000218231"/>
    </source>
</evidence>
<evidence type="ECO:0000256" key="1">
    <source>
        <dbReference type="SAM" id="MobiDB-lite"/>
    </source>
</evidence>
<dbReference type="Proteomes" id="UP000218231">
    <property type="component" value="Unassembled WGS sequence"/>
</dbReference>
<evidence type="ECO:0000313" key="2">
    <source>
        <dbReference type="EMBL" id="PAV70650.1"/>
    </source>
</evidence>